<dbReference type="Gene3D" id="3.60.40.10">
    <property type="entry name" value="PPM-type phosphatase domain"/>
    <property type="match status" value="1"/>
</dbReference>
<dbReference type="GO" id="GO:0004722">
    <property type="term" value="F:protein serine/threonine phosphatase activity"/>
    <property type="evidence" value="ECO:0007669"/>
    <property type="project" value="InterPro"/>
</dbReference>
<dbReference type="SUPFAM" id="SSF81606">
    <property type="entry name" value="PP2C-like"/>
    <property type="match status" value="1"/>
</dbReference>
<organism evidence="3 4">
    <name type="scientific">Candidatus Acutalibacter ornithocaccae</name>
    <dbReference type="NCBI Taxonomy" id="2838416"/>
    <lineage>
        <taxon>Bacteria</taxon>
        <taxon>Bacillati</taxon>
        <taxon>Bacillota</taxon>
        <taxon>Clostridia</taxon>
        <taxon>Eubacteriales</taxon>
        <taxon>Acutalibacteraceae</taxon>
        <taxon>Acutalibacter</taxon>
    </lineage>
</organism>
<protein>
    <submittedName>
        <fullName evidence="3">Serine/threonine-protein phosphatase</fullName>
    </submittedName>
</protein>
<evidence type="ECO:0000313" key="4">
    <source>
        <dbReference type="Proteomes" id="UP000824214"/>
    </source>
</evidence>
<dbReference type="PANTHER" id="PTHR47992">
    <property type="entry name" value="PROTEIN PHOSPHATASE"/>
    <property type="match status" value="1"/>
</dbReference>
<reference evidence="3" key="1">
    <citation type="journal article" date="2021" name="PeerJ">
        <title>Extensive microbial diversity within the chicken gut microbiome revealed by metagenomics and culture.</title>
        <authorList>
            <person name="Gilroy R."/>
            <person name="Ravi A."/>
            <person name="Getino M."/>
            <person name="Pursley I."/>
            <person name="Horton D.L."/>
            <person name="Alikhan N.F."/>
            <person name="Baker D."/>
            <person name="Gharbi K."/>
            <person name="Hall N."/>
            <person name="Watson M."/>
            <person name="Adriaenssens E.M."/>
            <person name="Foster-Nyarko E."/>
            <person name="Jarju S."/>
            <person name="Secka A."/>
            <person name="Antonio M."/>
            <person name="Oren A."/>
            <person name="Chaudhuri R.R."/>
            <person name="La Ragione R."/>
            <person name="Hildebrand F."/>
            <person name="Pallen M.J."/>
        </authorList>
    </citation>
    <scope>NUCLEOTIDE SEQUENCE</scope>
    <source>
        <strain evidence="3">ChiBcolR8-3208</strain>
    </source>
</reference>
<keyword evidence="1" id="KW-1133">Transmembrane helix</keyword>
<feature type="transmembrane region" description="Helical" evidence="1">
    <location>
        <begin position="20"/>
        <end position="51"/>
    </location>
</feature>
<feature type="domain" description="PPM-type phosphatase" evidence="2">
    <location>
        <begin position="71"/>
        <end position="314"/>
    </location>
</feature>
<keyword evidence="1" id="KW-0812">Transmembrane</keyword>
<gene>
    <name evidence="3" type="ORF">H9942_07640</name>
</gene>
<sequence>MNNPASPVPVPSPAPVPSEGFSFFAVAVPLWGVLLGAAVLACGCLLAFLLLRRKLPKTSCPSSPGKVEQVRVGKLHQRGAREGQQDCFGVSDESLVPTHGLLAVVADGMGGLSGGERISQLVVQAVLDAFLSAWKEENPQRLLLVLAQRAVEEVNRYLGPEGLRESGSTLVMALLRQGSLTFLSVGDSRVSLYRRGALTQLNREHIYRRELALRGVNGEMPLEEAYTSSQGAGLTSFLGMGPLAHIDFPDAPLSLLPGDKLVLMSDGVYNALTDQELALAMEQPPEEAAQAIGRAIEEKNYQNQDNYTAVILGCEGPSPAQKQPKEGKHR</sequence>
<proteinExistence type="predicted"/>
<dbReference type="PROSITE" id="PS51746">
    <property type="entry name" value="PPM_2"/>
    <property type="match status" value="1"/>
</dbReference>
<dbReference type="AlphaFoldDB" id="A0A9D2RYW8"/>
<evidence type="ECO:0000256" key="1">
    <source>
        <dbReference type="SAM" id="Phobius"/>
    </source>
</evidence>
<dbReference type="SMART" id="SM00332">
    <property type="entry name" value="PP2Cc"/>
    <property type="match status" value="1"/>
</dbReference>
<dbReference type="EMBL" id="DWXZ01000162">
    <property type="protein sequence ID" value="HJB37923.1"/>
    <property type="molecule type" value="Genomic_DNA"/>
</dbReference>
<comment type="caution">
    <text evidence="3">The sequence shown here is derived from an EMBL/GenBank/DDBJ whole genome shotgun (WGS) entry which is preliminary data.</text>
</comment>
<evidence type="ECO:0000259" key="2">
    <source>
        <dbReference type="PROSITE" id="PS51746"/>
    </source>
</evidence>
<reference evidence="3" key="2">
    <citation type="submission" date="2021-04" db="EMBL/GenBank/DDBJ databases">
        <authorList>
            <person name="Gilroy R."/>
        </authorList>
    </citation>
    <scope>NUCLEOTIDE SEQUENCE</scope>
    <source>
        <strain evidence="3">ChiBcolR8-3208</strain>
    </source>
</reference>
<dbReference type="InterPro" id="IPR001932">
    <property type="entry name" value="PPM-type_phosphatase-like_dom"/>
</dbReference>
<evidence type="ECO:0000313" key="3">
    <source>
        <dbReference type="EMBL" id="HJB37923.1"/>
    </source>
</evidence>
<dbReference type="SMART" id="SM00331">
    <property type="entry name" value="PP2C_SIG"/>
    <property type="match status" value="1"/>
</dbReference>
<accession>A0A9D2RYW8</accession>
<keyword evidence="1" id="KW-0472">Membrane</keyword>
<name>A0A9D2RYW8_9FIRM</name>
<dbReference type="Pfam" id="PF13672">
    <property type="entry name" value="PP2C_2"/>
    <property type="match status" value="1"/>
</dbReference>
<dbReference type="InterPro" id="IPR015655">
    <property type="entry name" value="PP2C"/>
</dbReference>
<dbReference type="InterPro" id="IPR036457">
    <property type="entry name" value="PPM-type-like_dom_sf"/>
</dbReference>
<dbReference type="Proteomes" id="UP000824214">
    <property type="component" value="Unassembled WGS sequence"/>
</dbReference>
<dbReference type="CDD" id="cd00143">
    <property type="entry name" value="PP2Cc"/>
    <property type="match status" value="1"/>
</dbReference>